<feature type="coiled-coil region" evidence="1">
    <location>
        <begin position="350"/>
        <end position="391"/>
    </location>
</feature>
<evidence type="ECO:0000256" key="1">
    <source>
        <dbReference type="SAM" id="Coils"/>
    </source>
</evidence>
<evidence type="ECO:0000313" key="2">
    <source>
        <dbReference type="EMBL" id="CAI2368752.1"/>
    </source>
</evidence>
<feature type="coiled-coil region" evidence="1">
    <location>
        <begin position="98"/>
        <end position="178"/>
    </location>
</feature>
<comment type="caution">
    <text evidence="2">The sequence shown here is derived from an EMBL/GenBank/DDBJ whole genome shotgun (WGS) entry which is preliminary data.</text>
</comment>
<evidence type="ECO:0000313" key="3">
    <source>
        <dbReference type="Proteomes" id="UP001295684"/>
    </source>
</evidence>
<proteinExistence type="predicted"/>
<accession>A0AAD1UL14</accession>
<dbReference type="AlphaFoldDB" id="A0AAD1UL14"/>
<organism evidence="2 3">
    <name type="scientific">Euplotes crassus</name>
    <dbReference type="NCBI Taxonomy" id="5936"/>
    <lineage>
        <taxon>Eukaryota</taxon>
        <taxon>Sar</taxon>
        <taxon>Alveolata</taxon>
        <taxon>Ciliophora</taxon>
        <taxon>Intramacronucleata</taxon>
        <taxon>Spirotrichea</taxon>
        <taxon>Hypotrichia</taxon>
        <taxon>Euplotida</taxon>
        <taxon>Euplotidae</taxon>
        <taxon>Moneuplotes</taxon>
    </lineage>
</organism>
<dbReference type="Proteomes" id="UP001295684">
    <property type="component" value="Unassembled WGS sequence"/>
</dbReference>
<name>A0AAD1UL14_EUPCR</name>
<sequence length="479" mass="55529">MQVQKTTRSALKKSLKIERFPEFVHSKITSYRKGCKVCKLKRSTSGGNLRVNKTSEKLKTSPRGQFNAHLLISPPKVLKNKGVQVSTTLEGPSKDLLISKIEIAIQSYKSEVDILKRKHNAELMENLRLVEDLHRTIEEISRENTEKDRFINQLKNNLELMEDKVNEMTKQRDNWRNEVDLFKNYEYASISELRKTMEDTDDYETQVRDFKDQIFAFLLTERNRGMDKTRAEFYKSIINLLKFANDSEKETKFDLSSLVSYFSTEGKEHFGQDYQFHNFDHDEKYHVKAESDYYGDFRKSTEKDNKSETGIVSFQKGYKRMNSQESANFLSINDAACLTEIGSTTSKKMKKKKNKRTKLLEEKVRDLSNTVTKQKAEVETLQSKLKESSVKAPKGLQTIKNMASLERSSNIRTTKRFHSPVSLLSSSPRETRIPPPSCDEALLQYVHLLSKCTEESIEERRTIRKSTGFQHLSAFSPRS</sequence>
<dbReference type="EMBL" id="CAMPGE010009894">
    <property type="protein sequence ID" value="CAI2368752.1"/>
    <property type="molecule type" value="Genomic_DNA"/>
</dbReference>
<reference evidence="2" key="1">
    <citation type="submission" date="2023-07" db="EMBL/GenBank/DDBJ databases">
        <authorList>
            <consortium name="AG Swart"/>
            <person name="Singh M."/>
            <person name="Singh A."/>
            <person name="Seah K."/>
            <person name="Emmerich C."/>
        </authorList>
    </citation>
    <scope>NUCLEOTIDE SEQUENCE</scope>
    <source>
        <strain evidence="2">DP1</strain>
    </source>
</reference>
<gene>
    <name evidence="2" type="ORF">ECRASSUSDP1_LOCUS10048</name>
</gene>
<keyword evidence="3" id="KW-1185">Reference proteome</keyword>
<protein>
    <submittedName>
        <fullName evidence="2">Uncharacterized protein</fullName>
    </submittedName>
</protein>
<keyword evidence="1" id="KW-0175">Coiled coil</keyword>